<feature type="compositionally biased region" description="Polar residues" evidence="1">
    <location>
        <begin position="13"/>
        <end position="27"/>
    </location>
</feature>
<dbReference type="InterPro" id="IPR017026">
    <property type="entry name" value="ImuA"/>
</dbReference>
<dbReference type="EMBL" id="JACIEK010000001">
    <property type="protein sequence ID" value="MBB3997479.1"/>
    <property type="molecule type" value="Genomic_DNA"/>
</dbReference>
<keyword evidence="3" id="KW-1185">Reference proteome</keyword>
<gene>
    <name evidence="2" type="ORF">GGR04_001300</name>
</gene>
<protein>
    <submittedName>
        <fullName evidence="2">Protein ImuA</fullName>
    </submittedName>
</protein>
<dbReference type="InterPro" id="IPR027417">
    <property type="entry name" value="P-loop_NTPase"/>
</dbReference>
<accession>A0A7W6EAV8</accession>
<dbReference type="Proteomes" id="UP000542776">
    <property type="component" value="Unassembled WGS sequence"/>
</dbReference>
<evidence type="ECO:0000313" key="2">
    <source>
        <dbReference type="EMBL" id="MBB3997479.1"/>
    </source>
</evidence>
<dbReference type="Gene3D" id="3.40.50.300">
    <property type="entry name" value="P-loop containing nucleotide triphosphate hydrolases"/>
    <property type="match status" value="1"/>
</dbReference>
<name>A0A7W6EAV8_9HYPH</name>
<dbReference type="SUPFAM" id="SSF52540">
    <property type="entry name" value="P-loop containing nucleoside triphosphate hydrolases"/>
    <property type="match status" value="1"/>
</dbReference>
<proteinExistence type="predicted"/>
<organism evidence="2 3">
    <name type="scientific">Aureimonas pseudogalii</name>
    <dbReference type="NCBI Taxonomy" id="1744844"/>
    <lineage>
        <taxon>Bacteria</taxon>
        <taxon>Pseudomonadati</taxon>
        <taxon>Pseudomonadota</taxon>
        <taxon>Alphaproteobacteria</taxon>
        <taxon>Hyphomicrobiales</taxon>
        <taxon>Aurantimonadaceae</taxon>
        <taxon>Aureimonas</taxon>
    </lineage>
</organism>
<comment type="caution">
    <text evidence="2">The sequence shown here is derived from an EMBL/GenBank/DDBJ whole genome shotgun (WGS) entry which is preliminary data.</text>
</comment>
<feature type="region of interest" description="Disordered" evidence="1">
    <location>
        <begin position="1"/>
        <end position="39"/>
    </location>
</feature>
<dbReference type="PIRSF" id="PIRSF034285">
    <property type="entry name" value="UCP034285"/>
    <property type="match status" value="1"/>
</dbReference>
<evidence type="ECO:0000313" key="3">
    <source>
        <dbReference type="Proteomes" id="UP000542776"/>
    </source>
</evidence>
<evidence type="ECO:0000256" key="1">
    <source>
        <dbReference type="SAM" id="MobiDB-lite"/>
    </source>
</evidence>
<reference evidence="2 3" key="1">
    <citation type="submission" date="2020-08" db="EMBL/GenBank/DDBJ databases">
        <title>Genomic Encyclopedia of Type Strains, Phase IV (KMG-IV): sequencing the most valuable type-strain genomes for metagenomic binning, comparative biology and taxonomic classification.</title>
        <authorList>
            <person name="Goeker M."/>
        </authorList>
    </citation>
    <scope>NUCLEOTIDE SEQUENCE [LARGE SCALE GENOMIC DNA]</scope>
    <source>
        <strain evidence="2 3">DSM 102238</strain>
    </source>
</reference>
<sequence>MQVGALRGLGTAKRQSLTQGSSSNKAGTYSPGESRLGSGSCRAVMMQKPTDPALADLRERVRRLEGVASRDRKTLPFGLAPIDERLPGGGLAVGALHEVAGGGNGAVDGAAAALFTAGIAARTKGKILWCVTRQDLFAPAIAQAGLAPGRVIYVEAGDEKALLACFEDGLRHGGLGAVVAEVAKLSMTSSRRLQLAAEGTGTMALAVRRWRRQTEAADFGQPTASVTRWRVSAVPSLRLPVPGVGRARWLLELVRCRAGECADFEVEACDGKGRLALPAEVADRSAAPQVAGRRAAR</sequence>
<dbReference type="AlphaFoldDB" id="A0A7W6EAV8"/>